<dbReference type="RefSeq" id="WP_042210828.1">
    <property type="nucleotide sequence ID" value="NZ_CP009285.1"/>
</dbReference>
<keyword evidence="5" id="KW-1185">Reference proteome</keyword>
<sequence length="410" mass="43437">MKSQPDHNRITLLVVREAGRPVRQLQLSKPLAFALPAAAALSLSSLVTSMHIHASRSISELEAEAAALSLTNIRMELKVADKDQALLQLRSQVTELSEEAQSIKDKLKSVTELEQQLQSLIEKETTSSSGTEDADTDTTADAAPAAGSKPFLAASASIAASGTQGSVKGTISRSSTAPLLADSPSDSPSGTLSAVDFRFGVVTATLGSSVPPQVGGEYIAVYANDPLELVQETRDDYEEINSMLEEMVSSISTTITAAEKANTLEANLQAQKAREEKARLAPAVIWPTGSKVITSSFGYRSDPFKGVSAYHSGIDIAGSIGDPVYAAMEGVVTSADQMGARGKYIIIKHANGLETWYMHLNGMIVSPGDKVSKGEQIGMLGNTGRSTGPHLHFQVVKQNKAVNPLNYIKP</sequence>
<dbReference type="Proteomes" id="UP000029518">
    <property type="component" value="Chromosome"/>
</dbReference>
<dbReference type="Pfam" id="PF01551">
    <property type="entry name" value="Peptidase_M23"/>
    <property type="match status" value="1"/>
</dbReference>
<evidence type="ECO:0000259" key="3">
    <source>
        <dbReference type="Pfam" id="PF01551"/>
    </source>
</evidence>
<proteinExistence type="predicted"/>
<dbReference type="PANTHER" id="PTHR21666:SF270">
    <property type="entry name" value="MUREIN HYDROLASE ACTIVATOR ENVC"/>
    <property type="match status" value="1"/>
</dbReference>
<feature type="domain" description="M23ase beta-sheet core" evidence="3">
    <location>
        <begin position="310"/>
        <end position="404"/>
    </location>
</feature>
<dbReference type="HOGENOM" id="CLU_029425_2_4_9"/>
<keyword evidence="1" id="KW-0175">Coiled coil</keyword>
<dbReference type="CDD" id="cd12797">
    <property type="entry name" value="M23_peptidase"/>
    <property type="match status" value="1"/>
</dbReference>
<evidence type="ECO:0000256" key="1">
    <source>
        <dbReference type="SAM" id="Coils"/>
    </source>
</evidence>
<reference evidence="4" key="1">
    <citation type="submission" date="2014-08" db="EMBL/GenBank/DDBJ databases">
        <title>Comparative genomics of the Paenibacillus odorifer group.</title>
        <authorList>
            <person name="den Bakker H.C."/>
            <person name="Tsai Y.-C.Y.-C."/>
            <person name="Martin N."/>
            <person name="Korlach J."/>
            <person name="Wiedmann M."/>
        </authorList>
    </citation>
    <scope>NUCLEOTIDE SEQUENCE [LARGE SCALE GENOMIC DNA]</scope>
    <source>
        <strain evidence="4">DSM 13188</strain>
    </source>
</reference>
<feature type="coiled-coil region" evidence="1">
    <location>
        <begin position="227"/>
        <end position="281"/>
    </location>
</feature>
<evidence type="ECO:0000313" key="5">
    <source>
        <dbReference type="Proteomes" id="UP000029518"/>
    </source>
</evidence>
<evidence type="ECO:0000256" key="2">
    <source>
        <dbReference type="SAM" id="MobiDB-lite"/>
    </source>
</evidence>
<dbReference type="PANTHER" id="PTHR21666">
    <property type="entry name" value="PEPTIDASE-RELATED"/>
    <property type="match status" value="1"/>
</dbReference>
<name>A0A089L8T9_PAEBO</name>
<dbReference type="InterPro" id="IPR016047">
    <property type="entry name" value="M23ase_b-sheet_dom"/>
</dbReference>
<dbReference type="InterPro" id="IPR050570">
    <property type="entry name" value="Cell_wall_metabolism_enzyme"/>
</dbReference>
<organism evidence="4 5">
    <name type="scientific">Paenibacillus borealis</name>
    <dbReference type="NCBI Taxonomy" id="160799"/>
    <lineage>
        <taxon>Bacteria</taxon>
        <taxon>Bacillati</taxon>
        <taxon>Bacillota</taxon>
        <taxon>Bacilli</taxon>
        <taxon>Bacillales</taxon>
        <taxon>Paenibacillaceae</taxon>
        <taxon>Paenibacillus</taxon>
    </lineage>
</organism>
<accession>A0A089L8T9</accession>
<gene>
    <name evidence="4" type="ORF">PBOR_05775</name>
</gene>
<dbReference type="AlphaFoldDB" id="A0A089L8T9"/>
<dbReference type="GO" id="GO:0004222">
    <property type="term" value="F:metalloendopeptidase activity"/>
    <property type="evidence" value="ECO:0007669"/>
    <property type="project" value="TreeGrafter"/>
</dbReference>
<protein>
    <recommendedName>
        <fullName evidence="3">M23ase beta-sheet core domain-containing protein</fullName>
    </recommendedName>
</protein>
<dbReference type="EMBL" id="CP009285">
    <property type="protein sequence ID" value="AIQ56500.1"/>
    <property type="molecule type" value="Genomic_DNA"/>
</dbReference>
<dbReference type="Gene3D" id="2.70.70.10">
    <property type="entry name" value="Glucose Permease (Domain IIA)"/>
    <property type="match status" value="1"/>
</dbReference>
<dbReference type="SUPFAM" id="SSF51261">
    <property type="entry name" value="Duplicated hybrid motif"/>
    <property type="match status" value="1"/>
</dbReference>
<evidence type="ECO:0000313" key="4">
    <source>
        <dbReference type="EMBL" id="AIQ56500.1"/>
    </source>
</evidence>
<dbReference type="KEGG" id="pbd:PBOR_05775"/>
<dbReference type="InterPro" id="IPR011055">
    <property type="entry name" value="Dup_hybrid_motif"/>
</dbReference>
<feature type="region of interest" description="Disordered" evidence="2">
    <location>
        <begin position="120"/>
        <end position="144"/>
    </location>
</feature>